<dbReference type="EMBL" id="JASNQZ010000004">
    <property type="protein sequence ID" value="KAL0957952.1"/>
    <property type="molecule type" value="Genomic_DNA"/>
</dbReference>
<sequence>MSSNKLPLLNCNPSPQDKVANKFSDAPPFVSHKAAKAHLRTIGAFLEISRQAGYSTSDSQNPSFIAFLSRAVARLEIWLEKVIGRTADRGPILAKELPPLDVAMALHSYMLSPRLFRDDAVGTYPQLKALLEFPWERLADLVDPATFRLNPTAESISHWTERTEVAFDPFEYGRSVGSAQLRCPNCSGACSISWSIFTRSAFTETCKQCGLSINRDALCVSKFLTTLREIQQGVRTNLRGVQLDDHAELVGTTQLVTRRILDLFPHTPGRQLTVSDLTSSDIATALEEVDAPRLSSANVSKVYSHPYTFSVDIPGLILHFQPLHELFWQSGWCSQAFLKGRSADLALDVAYSRYCSFLEICANDINYEATMPAKDADLFWHSHQLMSAKYKSDMNHYLHYFLDHVEVEVELDSDSDPGQNQGNSGGDSNGGPIIIMACCGGNCKTY</sequence>
<protein>
    <submittedName>
        <fullName evidence="1">Uncharacterized protein</fullName>
    </submittedName>
</protein>
<dbReference type="InterPro" id="IPR009836">
    <property type="entry name" value="GRDP-like"/>
</dbReference>
<gene>
    <name evidence="1" type="ORF">HGRIS_000133</name>
</gene>
<name>A0ABR3JR37_9AGAR</name>
<dbReference type="Proteomes" id="UP001556367">
    <property type="component" value="Unassembled WGS sequence"/>
</dbReference>
<organism evidence="1 2">
    <name type="scientific">Hohenbuehelia grisea</name>
    <dbReference type="NCBI Taxonomy" id="104357"/>
    <lineage>
        <taxon>Eukaryota</taxon>
        <taxon>Fungi</taxon>
        <taxon>Dikarya</taxon>
        <taxon>Basidiomycota</taxon>
        <taxon>Agaricomycotina</taxon>
        <taxon>Agaricomycetes</taxon>
        <taxon>Agaricomycetidae</taxon>
        <taxon>Agaricales</taxon>
        <taxon>Pleurotineae</taxon>
        <taxon>Pleurotaceae</taxon>
        <taxon>Hohenbuehelia</taxon>
    </lineage>
</organism>
<dbReference type="Pfam" id="PF07173">
    <property type="entry name" value="GRDP-like"/>
    <property type="match status" value="1"/>
</dbReference>
<accession>A0ABR3JR37</accession>
<dbReference type="PANTHER" id="PTHR34365">
    <property type="entry name" value="ENOLASE (DUF1399)"/>
    <property type="match status" value="1"/>
</dbReference>
<evidence type="ECO:0000313" key="2">
    <source>
        <dbReference type="Proteomes" id="UP001556367"/>
    </source>
</evidence>
<comment type="caution">
    <text evidence="1">The sequence shown here is derived from an EMBL/GenBank/DDBJ whole genome shotgun (WGS) entry which is preliminary data.</text>
</comment>
<proteinExistence type="predicted"/>
<keyword evidence="2" id="KW-1185">Reference proteome</keyword>
<dbReference type="PANTHER" id="PTHR34365:SF7">
    <property type="entry name" value="GLYCINE-RICH DOMAIN-CONTAINING PROTEIN 1"/>
    <property type="match status" value="1"/>
</dbReference>
<reference evidence="2" key="1">
    <citation type="submission" date="2024-06" db="EMBL/GenBank/DDBJ databases">
        <title>Multi-omics analyses provide insights into the biosynthesis of the anticancer antibiotic pleurotin in Hohenbuehelia grisea.</title>
        <authorList>
            <person name="Weaver J.A."/>
            <person name="Alberti F."/>
        </authorList>
    </citation>
    <scope>NUCLEOTIDE SEQUENCE [LARGE SCALE GENOMIC DNA]</scope>
    <source>
        <strain evidence="2">T-177</strain>
    </source>
</reference>
<evidence type="ECO:0000313" key="1">
    <source>
        <dbReference type="EMBL" id="KAL0957952.1"/>
    </source>
</evidence>